<feature type="domain" description="Metallo-beta-lactamase" evidence="6">
    <location>
        <begin position="93"/>
        <end position="297"/>
    </location>
</feature>
<dbReference type="InterPro" id="IPR051013">
    <property type="entry name" value="MBL_superfamily_lactonases"/>
</dbReference>
<organism evidence="8 10">
    <name type="scientific">Thalassovita autumnalis</name>
    <dbReference type="NCBI Taxonomy" id="2072972"/>
    <lineage>
        <taxon>Bacteria</taxon>
        <taxon>Pseudomonadati</taxon>
        <taxon>Pseudomonadota</taxon>
        <taxon>Alphaproteobacteria</taxon>
        <taxon>Rhodobacterales</taxon>
        <taxon>Roseobacteraceae</taxon>
        <taxon>Thalassovita</taxon>
    </lineage>
</organism>
<dbReference type="PROSITE" id="PS51318">
    <property type="entry name" value="TAT"/>
    <property type="match status" value="1"/>
</dbReference>
<evidence type="ECO:0000313" key="8">
    <source>
        <dbReference type="EMBL" id="CUH71802.1"/>
    </source>
</evidence>
<dbReference type="EMBL" id="CYSB01000008">
    <property type="protein sequence ID" value="CUH63654.1"/>
    <property type="molecule type" value="Genomic_DNA"/>
</dbReference>
<evidence type="ECO:0000256" key="4">
    <source>
        <dbReference type="ARBA" id="ARBA00022833"/>
    </source>
</evidence>
<dbReference type="RefSeq" id="WP_058243074.1">
    <property type="nucleotide sequence ID" value="NZ_CYSB01000008.1"/>
</dbReference>
<feature type="signal peptide" evidence="5">
    <location>
        <begin position="1"/>
        <end position="30"/>
    </location>
</feature>
<keyword evidence="3 8" id="KW-0378">Hydrolase</keyword>
<dbReference type="Gene3D" id="3.60.15.10">
    <property type="entry name" value="Ribonuclease Z/Hydroxyacylglutathione hydrolase-like"/>
    <property type="match status" value="1"/>
</dbReference>
<keyword evidence="2" id="KW-0479">Metal-binding</keyword>
<dbReference type="EMBL" id="CYSC01000026">
    <property type="protein sequence ID" value="CUH71802.1"/>
    <property type="molecule type" value="Genomic_DNA"/>
</dbReference>
<dbReference type="Proteomes" id="UP000051086">
    <property type="component" value="Unassembled WGS sequence"/>
</dbReference>
<dbReference type="CDD" id="cd07720">
    <property type="entry name" value="OPHC2-like_MBL-fold"/>
    <property type="match status" value="1"/>
</dbReference>
<evidence type="ECO:0000256" key="5">
    <source>
        <dbReference type="SAM" id="SignalP"/>
    </source>
</evidence>
<keyword evidence="4" id="KW-0862">Zinc</keyword>
<dbReference type="SMART" id="SM00849">
    <property type="entry name" value="Lactamase_B"/>
    <property type="match status" value="1"/>
</dbReference>
<proteinExistence type="inferred from homology"/>
<dbReference type="SUPFAM" id="SSF56281">
    <property type="entry name" value="Metallo-hydrolase/oxidoreductase"/>
    <property type="match status" value="1"/>
</dbReference>
<evidence type="ECO:0000256" key="1">
    <source>
        <dbReference type="ARBA" id="ARBA00007749"/>
    </source>
</evidence>
<protein>
    <submittedName>
        <fullName evidence="8">N-acyl homoserine lactonase AttM</fullName>
        <ecNumber evidence="8">3.1.1.81</ecNumber>
    </submittedName>
</protein>
<reference evidence="8 10" key="1">
    <citation type="submission" date="2015-09" db="EMBL/GenBank/DDBJ databases">
        <authorList>
            <consortium name="Swine Surveillance"/>
        </authorList>
    </citation>
    <scope>NUCLEOTIDE SEQUENCE [LARGE SCALE GENOMIC DNA]</scope>
    <source>
        <strain evidence="8 10">5120</strain>
    </source>
</reference>
<dbReference type="AlphaFoldDB" id="A0A0P1GBX2"/>
<dbReference type="Proteomes" id="UP000051887">
    <property type="component" value="Unassembled WGS sequence"/>
</dbReference>
<evidence type="ECO:0000256" key="3">
    <source>
        <dbReference type="ARBA" id="ARBA00022801"/>
    </source>
</evidence>
<dbReference type="InterPro" id="IPR006311">
    <property type="entry name" value="TAT_signal"/>
</dbReference>
<reference evidence="7 9" key="2">
    <citation type="submission" date="2015-09" db="EMBL/GenBank/DDBJ databases">
        <authorList>
            <person name="Rodrigo-Torres L."/>
            <person name="Arahal D.R."/>
        </authorList>
    </citation>
    <scope>NUCLEOTIDE SEQUENCE [LARGE SCALE GENOMIC DNA]</scope>
    <source>
        <strain evidence="7 9">CECT 5118</strain>
    </source>
</reference>
<evidence type="ECO:0000313" key="9">
    <source>
        <dbReference type="Proteomes" id="UP000051086"/>
    </source>
</evidence>
<evidence type="ECO:0000313" key="10">
    <source>
        <dbReference type="Proteomes" id="UP000051887"/>
    </source>
</evidence>
<comment type="similarity">
    <text evidence="1">Belongs to the metallo-beta-lactamase superfamily.</text>
</comment>
<dbReference type="Pfam" id="PF00753">
    <property type="entry name" value="Lactamase_B"/>
    <property type="match status" value="1"/>
</dbReference>
<dbReference type="InterPro" id="IPR036866">
    <property type="entry name" value="RibonucZ/Hydroxyglut_hydro"/>
</dbReference>
<dbReference type="OrthoDB" id="9773738at2"/>
<name>A0A0P1GBX2_9RHOB</name>
<feature type="chain" id="PRO_5009792640" evidence="5">
    <location>
        <begin position="31"/>
        <end position="324"/>
    </location>
</feature>
<dbReference type="PANTHER" id="PTHR42978">
    <property type="entry name" value="QUORUM-QUENCHING LACTONASE YTNP-RELATED-RELATED"/>
    <property type="match status" value="1"/>
</dbReference>
<dbReference type="InterPro" id="IPR001279">
    <property type="entry name" value="Metallo-B-lactamas"/>
</dbReference>
<dbReference type="EC" id="3.1.1.81" evidence="8"/>
<evidence type="ECO:0000313" key="7">
    <source>
        <dbReference type="EMBL" id="CUH63654.1"/>
    </source>
</evidence>
<evidence type="ECO:0000259" key="6">
    <source>
        <dbReference type="SMART" id="SM00849"/>
    </source>
</evidence>
<keyword evidence="5" id="KW-0732">Signal</keyword>
<accession>A0A0P1GBX2</accession>
<gene>
    <name evidence="8" type="primary">attM</name>
    <name evidence="7" type="ORF">TL5118_00555</name>
    <name evidence="8" type="ORF">TL5120_01593</name>
</gene>
<evidence type="ECO:0000256" key="2">
    <source>
        <dbReference type="ARBA" id="ARBA00022723"/>
    </source>
</evidence>
<dbReference type="GO" id="GO:0102007">
    <property type="term" value="F:acyl-L-homoserine-lactone lactonohydrolase activity"/>
    <property type="evidence" value="ECO:0007669"/>
    <property type="project" value="UniProtKB-EC"/>
</dbReference>
<dbReference type="PANTHER" id="PTHR42978:SF6">
    <property type="entry name" value="QUORUM-QUENCHING LACTONASE YTNP-RELATED"/>
    <property type="match status" value="1"/>
</dbReference>
<sequence length="324" mass="34191">MTFSRRTVMQMLVGATAGAASLGMPRAALATSGAAGQPAGVYRFRLGEATVTALLDGHIAIAPELVVGLDPAQADQALMAAGYPKGFQGLQIPVNGYLVEMNGRKTLIDAGAAATMGPGGGGLLPALAALGVTPADIDEVLLTHLHLDHVAGVVDGSGAAMFPNAELVVAQSEWDFWHDEAVFASVPEENRGFFHIARTSVASYADRMRFFTGEEEVSSGILSVPMPGHTPGHAGFQLNSGDDSLLIWGDLIHMTTLQMAHPEWTVVFDGDPALTVESRKRFLDRAAADNLLVAGMHLDFPGLGRVQRAGEAYHFQQAPWQALL</sequence>
<keyword evidence="9" id="KW-1185">Reference proteome</keyword>
<dbReference type="GO" id="GO:0046872">
    <property type="term" value="F:metal ion binding"/>
    <property type="evidence" value="ECO:0007669"/>
    <property type="project" value="UniProtKB-KW"/>
</dbReference>